<evidence type="ECO:0000313" key="8">
    <source>
        <dbReference type="EMBL" id="SHF70054.1"/>
    </source>
</evidence>
<keyword evidence="4 5" id="KW-0648">Protein biosynthesis</keyword>
<evidence type="ECO:0000256" key="1">
    <source>
        <dbReference type="ARBA" id="ARBA00004496"/>
    </source>
</evidence>
<feature type="domain" description="Ribosome recycling factor" evidence="6">
    <location>
        <begin position="21"/>
        <end position="182"/>
    </location>
</feature>
<comment type="subcellular location">
    <subcellularLocation>
        <location evidence="1 5">Cytoplasm</location>
    </subcellularLocation>
</comment>
<dbReference type="EMBL" id="FQVY01000001">
    <property type="protein sequence ID" value="SHF70054.1"/>
    <property type="molecule type" value="Genomic_DNA"/>
</dbReference>
<dbReference type="EMBL" id="WWVX01000001">
    <property type="protein sequence ID" value="MZL68728.1"/>
    <property type="molecule type" value="Genomic_DNA"/>
</dbReference>
<evidence type="ECO:0000256" key="5">
    <source>
        <dbReference type="HAMAP-Rule" id="MF_00040"/>
    </source>
</evidence>
<evidence type="ECO:0000313" key="10">
    <source>
        <dbReference type="Proteomes" id="UP000474718"/>
    </source>
</evidence>
<proteinExistence type="inferred from homology"/>
<dbReference type="RefSeq" id="WP_021658616.1">
    <property type="nucleotide sequence ID" value="NZ_FQVY01000001.1"/>
</dbReference>
<keyword evidence="3 5" id="KW-0963">Cytoplasm</keyword>
<dbReference type="FunFam" id="3.30.1360.40:FF:000001">
    <property type="entry name" value="Ribosome-recycling factor"/>
    <property type="match status" value="1"/>
</dbReference>
<reference evidence="8" key="1">
    <citation type="submission" date="2016-11" db="EMBL/GenBank/DDBJ databases">
        <authorList>
            <person name="Varghese N."/>
            <person name="Submissions S."/>
        </authorList>
    </citation>
    <scope>NUCLEOTIDE SEQUENCE</scope>
    <source>
        <strain evidence="8">DSM 4029</strain>
    </source>
</reference>
<dbReference type="HAMAP" id="MF_00040">
    <property type="entry name" value="RRF"/>
    <property type="match status" value="1"/>
</dbReference>
<name>A0AAQ1MBG7_9FIRM</name>
<dbReference type="InterPro" id="IPR002661">
    <property type="entry name" value="Ribosome_recyc_fac"/>
</dbReference>
<dbReference type="AlphaFoldDB" id="A0AAQ1MBG7"/>
<dbReference type="FunFam" id="1.10.132.20:FF:000001">
    <property type="entry name" value="Ribosome-recycling factor"/>
    <property type="match status" value="1"/>
</dbReference>
<gene>
    <name evidence="5" type="primary">frr</name>
    <name evidence="7" type="ORF">GT747_02920</name>
    <name evidence="8" type="ORF">SAMN05444424_0386</name>
</gene>
<dbReference type="PANTHER" id="PTHR20982">
    <property type="entry name" value="RIBOSOME RECYCLING FACTOR"/>
    <property type="match status" value="1"/>
</dbReference>
<dbReference type="GO" id="GO:0006415">
    <property type="term" value="P:translational termination"/>
    <property type="evidence" value="ECO:0007669"/>
    <property type="project" value="UniProtKB-UniRule"/>
</dbReference>
<dbReference type="InterPro" id="IPR023584">
    <property type="entry name" value="Ribosome_recyc_fac_dom"/>
</dbReference>
<dbReference type="Pfam" id="PF01765">
    <property type="entry name" value="RRF"/>
    <property type="match status" value="1"/>
</dbReference>
<reference evidence="9" key="2">
    <citation type="submission" date="2016-11" db="EMBL/GenBank/DDBJ databases">
        <authorList>
            <person name="Jaros S."/>
            <person name="Januszkiewicz K."/>
            <person name="Wedrychowicz H."/>
        </authorList>
    </citation>
    <scope>NUCLEOTIDE SEQUENCE [LARGE SCALE GENOMIC DNA]</scope>
    <source>
        <strain evidence="9">DSM 4029</strain>
    </source>
</reference>
<dbReference type="Gene3D" id="3.30.1360.40">
    <property type="match status" value="1"/>
</dbReference>
<dbReference type="GO" id="GO:0005737">
    <property type="term" value="C:cytoplasm"/>
    <property type="evidence" value="ECO:0007669"/>
    <property type="project" value="UniProtKB-SubCell"/>
</dbReference>
<dbReference type="NCBIfam" id="TIGR00496">
    <property type="entry name" value="frr"/>
    <property type="match status" value="1"/>
</dbReference>
<evidence type="ECO:0000313" key="9">
    <source>
        <dbReference type="Proteomes" id="UP000184089"/>
    </source>
</evidence>
<keyword evidence="10" id="KW-1185">Reference proteome</keyword>
<protein>
    <recommendedName>
        <fullName evidence="5">Ribosome-recycling factor</fullName>
        <shortName evidence="5">RRF</shortName>
    </recommendedName>
    <alternativeName>
        <fullName evidence="5">Ribosome-releasing factor</fullName>
    </alternativeName>
</protein>
<dbReference type="Proteomes" id="UP000474718">
    <property type="component" value="Unassembled WGS sequence"/>
</dbReference>
<dbReference type="CDD" id="cd00520">
    <property type="entry name" value="RRF"/>
    <property type="match status" value="1"/>
</dbReference>
<dbReference type="GO" id="GO:0043023">
    <property type="term" value="F:ribosomal large subunit binding"/>
    <property type="evidence" value="ECO:0007669"/>
    <property type="project" value="TreeGrafter"/>
</dbReference>
<dbReference type="Proteomes" id="UP000184089">
    <property type="component" value="Unassembled WGS sequence"/>
</dbReference>
<evidence type="ECO:0000256" key="3">
    <source>
        <dbReference type="ARBA" id="ARBA00022490"/>
    </source>
</evidence>
<sequence length="184" mass="20440">MREEYAVYEKKMGKSIGVMEGEFAAIRAGRANPAVLDKVTVDYYGVPTPIAQMAGVSVPDARTLLIQPWDSSTLKAIEKAILASDLGITPNNDGKVIRMAFPPLTEERRKEIVKSVHKLEEECKVAIRSIRRDAIDKFKAQKKAGELSEDDLKDLEKGIQKLTDTYCDKAEAAAKAKEKEIMEI</sequence>
<evidence type="ECO:0000259" key="6">
    <source>
        <dbReference type="Pfam" id="PF01765"/>
    </source>
</evidence>
<organism evidence="8 9">
    <name type="scientific">Bittarella massiliensis</name>
    <name type="common">ex Durand et al. 2017</name>
    <dbReference type="NCBI Taxonomy" id="1720313"/>
    <lineage>
        <taxon>Bacteria</taxon>
        <taxon>Bacillati</taxon>
        <taxon>Bacillota</taxon>
        <taxon>Clostridia</taxon>
        <taxon>Eubacteriales</taxon>
        <taxon>Oscillospiraceae</taxon>
        <taxon>Bittarella (ex Durand et al. 2017)</taxon>
    </lineage>
</organism>
<reference evidence="7 10" key="3">
    <citation type="journal article" date="2019" name="Nat. Med.">
        <title>A library of human gut bacterial isolates paired with longitudinal multiomics data enables mechanistic microbiome research.</title>
        <authorList>
            <person name="Poyet M."/>
            <person name="Groussin M."/>
            <person name="Gibbons S.M."/>
            <person name="Avila-Pacheco J."/>
            <person name="Jiang X."/>
            <person name="Kearney S.M."/>
            <person name="Perrotta A.R."/>
            <person name="Berdy B."/>
            <person name="Zhao S."/>
            <person name="Lieberman T.D."/>
            <person name="Swanson P.K."/>
            <person name="Smith M."/>
            <person name="Roesemann S."/>
            <person name="Alexander J.E."/>
            <person name="Rich S.A."/>
            <person name="Livny J."/>
            <person name="Vlamakis H."/>
            <person name="Clish C."/>
            <person name="Bullock K."/>
            <person name="Deik A."/>
            <person name="Scott J."/>
            <person name="Pierce K.A."/>
            <person name="Xavier R.J."/>
            <person name="Alm E.J."/>
        </authorList>
    </citation>
    <scope>NUCLEOTIDE SEQUENCE [LARGE SCALE GENOMIC DNA]</scope>
    <source>
        <strain evidence="7 10">BIOML-A2</strain>
    </source>
</reference>
<comment type="similarity">
    <text evidence="2 5">Belongs to the RRF family.</text>
</comment>
<dbReference type="InterPro" id="IPR036191">
    <property type="entry name" value="RRF_sf"/>
</dbReference>
<evidence type="ECO:0000256" key="2">
    <source>
        <dbReference type="ARBA" id="ARBA00005912"/>
    </source>
</evidence>
<dbReference type="SUPFAM" id="SSF55194">
    <property type="entry name" value="Ribosome recycling factor, RRF"/>
    <property type="match status" value="1"/>
</dbReference>
<evidence type="ECO:0000313" key="7">
    <source>
        <dbReference type="EMBL" id="MZL68728.1"/>
    </source>
</evidence>
<evidence type="ECO:0000256" key="4">
    <source>
        <dbReference type="ARBA" id="ARBA00022917"/>
    </source>
</evidence>
<accession>A0AAQ1MBG7</accession>
<comment type="caution">
    <text evidence="8">The sequence shown here is derived from an EMBL/GenBank/DDBJ whole genome shotgun (WGS) entry which is preliminary data.</text>
</comment>
<dbReference type="PANTHER" id="PTHR20982:SF3">
    <property type="entry name" value="MITOCHONDRIAL RIBOSOME RECYCLING FACTOR PSEUDO 1"/>
    <property type="match status" value="1"/>
</dbReference>
<dbReference type="Gene3D" id="1.10.132.20">
    <property type="entry name" value="Ribosome-recycling factor"/>
    <property type="match status" value="1"/>
</dbReference>
<comment type="function">
    <text evidence="5">Responsible for the release of ribosomes from messenger RNA at the termination of protein biosynthesis. May increase the efficiency of translation by recycling ribosomes from one round of translation to another.</text>
</comment>